<evidence type="ECO:0000313" key="1">
    <source>
        <dbReference type="EMBL" id="KAF6166791.1"/>
    </source>
</evidence>
<dbReference type="EMBL" id="JACGCM010000779">
    <property type="protein sequence ID" value="KAF6166791.1"/>
    <property type="molecule type" value="Genomic_DNA"/>
</dbReference>
<reference evidence="1 2" key="1">
    <citation type="journal article" date="2020" name="IScience">
        <title>Genome Sequencing of the Endangered Kingdonia uniflora (Circaeasteraceae, Ranunculales) Reveals Potential Mechanisms of Evolutionary Specialization.</title>
        <authorList>
            <person name="Sun Y."/>
            <person name="Deng T."/>
            <person name="Zhang A."/>
            <person name="Moore M.J."/>
            <person name="Landis J.B."/>
            <person name="Lin N."/>
            <person name="Zhang H."/>
            <person name="Zhang X."/>
            <person name="Huang J."/>
            <person name="Zhang X."/>
            <person name="Sun H."/>
            <person name="Wang H."/>
        </authorList>
    </citation>
    <scope>NUCLEOTIDE SEQUENCE [LARGE SCALE GENOMIC DNA]</scope>
    <source>
        <strain evidence="1">TB1705</strain>
        <tissue evidence="1">Leaf</tissue>
    </source>
</reference>
<gene>
    <name evidence="1" type="ORF">GIB67_005667</name>
</gene>
<keyword evidence="2" id="KW-1185">Reference proteome</keyword>
<sequence>CIVSFCSVLPPFCVSSLFASTSRASNLLVLTTLVCCVTNIQLLPWLLNVDQPPSLLLLGLCIPGNQIGGEISLLADDVS</sequence>
<protein>
    <submittedName>
        <fullName evidence="1">Uncharacterized protein</fullName>
    </submittedName>
</protein>
<evidence type="ECO:0000313" key="2">
    <source>
        <dbReference type="Proteomes" id="UP000541444"/>
    </source>
</evidence>
<dbReference type="Proteomes" id="UP000541444">
    <property type="component" value="Unassembled WGS sequence"/>
</dbReference>
<dbReference type="AlphaFoldDB" id="A0A7J7NHR8"/>
<proteinExistence type="predicted"/>
<name>A0A7J7NHR8_9MAGN</name>
<organism evidence="1 2">
    <name type="scientific">Kingdonia uniflora</name>
    <dbReference type="NCBI Taxonomy" id="39325"/>
    <lineage>
        <taxon>Eukaryota</taxon>
        <taxon>Viridiplantae</taxon>
        <taxon>Streptophyta</taxon>
        <taxon>Embryophyta</taxon>
        <taxon>Tracheophyta</taxon>
        <taxon>Spermatophyta</taxon>
        <taxon>Magnoliopsida</taxon>
        <taxon>Ranunculales</taxon>
        <taxon>Circaeasteraceae</taxon>
        <taxon>Kingdonia</taxon>
    </lineage>
</organism>
<comment type="caution">
    <text evidence="1">The sequence shown here is derived from an EMBL/GenBank/DDBJ whole genome shotgun (WGS) entry which is preliminary data.</text>
</comment>
<feature type="non-terminal residue" evidence="1">
    <location>
        <position position="1"/>
    </location>
</feature>
<accession>A0A7J7NHR8</accession>